<sequence length="587" mass="63913">MTLSNPRRHADAVLTEIVRNGVLAVTEEMKTNLMRTAYNMIIYEALDFTVGLFTAEGETISIGIGLPSFIRGMSNTIKAKLAYYAAPENGTIGPDDILVTNDAYITGSHLNHFTFSQPIFFDGKLSAWACCMAHWPDVGGALGGVTSDIYSEGIQIPVMKYRDNGRINDDLVRIIKTNVRLAERAMGDLRAQIIAVNTGHRRFTEILQRYGREPVLESISRIMDLSEAAARARTRSIPDGVYEAESFMDDDGLDIGSRVPIKVRVIKRGEEITVDLSEVSPQVRGFFNSGPSTGYSCAQVAYKCLTSPTDYPINEGSFRPLKVIVPEGTVVSASKPAAMRKWMTFPMTVVDTIFKAMASAIPDRTIAAHHADLVIALFHGLSPRDGKFFIGFVGPTGGGWGAKQNEDGMSGVVCSNDGDTHNSPCEQLEAKYPILIERQALRPDSGGAGRYRGGLGTETVVRARAPMSVDVQSDRMHCPPWGLDGGHAGLPNEVFVATRGEDPDDQQTGKVRNQRLRPGDRLFLRAGGGGGFGSPQQRDPEQVARDVRQGYVSMQNAREKYRVALHENGAVDTQATQALRAADATVE</sequence>
<protein>
    <submittedName>
        <fullName evidence="2">Hydantoinase B/oxoprolinase family protein</fullName>
    </submittedName>
</protein>
<dbReference type="InterPro" id="IPR045079">
    <property type="entry name" value="Oxoprolinase-like"/>
</dbReference>
<dbReference type="GO" id="GO:0017168">
    <property type="term" value="F:5-oxoprolinase (ATP-hydrolyzing) activity"/>
    <property type="evidence" value="ECO:0007669"/>
    <property type="project" value="TreeGrafter"/>
</dbReference>
<evidence type="ECO:0000313" key="3">
    <source>
        <dbReference type="Proteomes" id="UP000318405"/>
    </source>
</evidence>
<dbReference type="Pfam" id="PF02538">
    <property type="entry name" value="Hydantoinase_B"/>
    <property type="match status" value="1"/>
</dbReference>
<dbReference type="AlphaFoldDB" id="A0A556ALW6"/>
<accession>A0A556ALW6</accession>
<dbReference type="RefSeq" id="WP_143948791.1">
    <property type="nucleotide sequence ID" value="NZ_BAABMB010000006.1"/>
</dbReference>
<proteinExistence type="predicted"/>
<dbReference type="GO" id="GO:0005829">
    <property type="term" value="C:cytosol"/>
    <property type="evidence" value="ECO:0007669"/>
    <property type="project" value="TreeGrafter"/>
</dbReference>
<gene>
    <name evidence="2" type="ORF">FOZ76_13465</name>
</gene>
<dbReference type="InterPro" id="IPR003692">
    <property type="entry name" value="Hydantoinase_B"/>
</dbReference>
<name>A0A556ALW6_9BURK</name>
<dbReference type="Proteomes" id="UP000318405">
    <property type="component" value="Unassembled WGS sequence"/>
</dbReference>
<dbReference type="OrthoDB" id="8612863at2"/>
<dbReference type="PANTHER" id="PTHR11365">
    <property type="entry name" value="5-OXOPROLINASE RELATED"/>
    <property type="match status" value="1"/>
</dbReference>
<dbReference type="EMBL" id="VLTJ01000026">
    <property type="protein sequence ID" value="TSH93890.1"/>
    <property type="molecule type" value="Genomic_DNA"/>
</dbReference>
<keyword evidence="3" id="KW-1185">Reference proteome</keyword>
<evidence type="ECO:0000259" key="1">
    <source>
        <dbReference type="Pfam" id="PF02538"/>
    </source>
</evidence>
<reference evidence="2 3" key="1">
    <citation type="submission" date="2019-07" db="EMBL/GenBank/DDBJ databases">
        <title>Qingshengfaniella alkalisoli gen. nov., sp. nov., isolated from saline soil.</title>
        <authorList>
            <person name="Xu L."/>
            <person name="Huang X.-X."/>
            <person name="Sun J.-Q."/>
        </authorList>
    </citation>
    <scope>NUCLEOTIDE SEQUENCE [LARGE SCALE GENOMIC DNA]</scope>
    <source>
        <strain evidence="2 3">DSM 27279</strain>
    </source>
</reference>
<organism evidence="2 3">
    <name type="scientific">Verticiella sediminum</name>
    <dbReference type="NCBI Taxonomy" id="1247510"/>
    <lineage>
        <taxon>Bacteria</taxon>
        <taxon>Pseudomonadati</taxon>
        <taxon>Pseudomonadota</taxon>
        <taxon>Betaproteobacteria</taxon>
        <taxon>Burkholderiales</taxon>
        <taxon>Alcaligenaceae</taxon>
        <taxon>Verticiella</taxon>
    </lineage>
</organism>
<evidence type="ECO:0000313" key="2">
    <source>
        <dbReference type="EMBL" id="TSH93890.1"/>
    </source>
</evidence>
<comment type="caution">
    <text evidence="2">The sequence shown here is derived from an EMBL/GenBank/DDBJ whole genome shotgun (WGS) entry which is preliminary data.</text>
</comment>
<dbReference type="PANTHER" id="PTHR11365:SF23">
    <property type="entry name" value="HYPOTHETICAL 5-OXOPROLINASE (EUROFUNG)-RELATED"/>
    <property type="match status" value="1"/>
</dbReference>
<feature type="domain" description="Hydantoinase B/oxoprolinase" evidence="1">
    <location>
        <begin position="11"/>
        <end position="535"/>
    </location>
</feature>
<dbReference type="GO" id="GO:0006749">
    <property type="term" value="P:glutathione metabolic process"/>
    <property type="evidence" value="ECO:0007669"/>
    <property type="project" value="TreeGrafter"/>
</dbReference>